<keyword evidence="1" id="KW-0812">Transmembrane</keyword>
<keyword evidence="1" id="KW-0472">Membrane</keyword>
<dbReference type="InParanoid" id="D6RMJ3"/>
<dbReference type="Proteomes" id="UP000001861">
    <property type="component" value="Unassembled WGS sequence"/>
</dbReference>
<proteinExistence type="predicted"/>
<evidence type="ECO:0000313" key="2">
    <source>
        <dbReference type="EMBL" id="EFI27732.1"/>
    </source>
</evidence>
<gene>
    <name evidence="2" type="ORF">CC1G_14655</name>
</gene>
<reference evidence="2 3" key="1">
    <citation type="journal article" date="2010" name="Proc. Natl. Acad. Sci. U.S.A.">
        <title>Insights into evolution of multicellular fungi from the assembled chromosomes of the mushroom Coprinopsis cinerea (Coprinus cinereus).</title>
        <authorList>
            <person name="Stajich J.E."/>
            <person name="Wilke S.K."/>
            <person name="Ahren D."/>
            <person name="Au C.H."/>
            <person name="Birren B.W."/>
            <person name="Borodovsky M."/>
            <person name="Burns C."/>
            <person name="Canback B."/>
            <person name="Casselton L.A."/>
            <person name="Cheng C.K."/>
            <person name="Deng J."/>
            <person name="Dietrich F.S."/>
            <person name="Fargo D.C."/>
            <person name="Farman M.L."/>
            <person name="Gathman A.C."/>
            <person name="Goldberg J."/>
            <person name="Guigo R."/>
            <person name="Hoegger P.J."/>
            <person name="Hooker J.B."/>
            <person name="Huggins A."/>
            <person name="James T.Y."/>
            <person name="Kamada T."/>
            <person name="Kilaru S."/>
            <person name="Kodira C."/>
            <person name="Kues U."/>
            <person name="Kupfer D."/>
            <person name="Kwan H.S."/>
            <person name="Lomsadze A."/>
            <person name="Li W."/>
            <person name="Lilly W.W."/>
            <person name="Ma L.J."/>
            <person name="Mackey A.J."/>
            <person name="Manning G."/>
            <person name="Martin F."/>
            <person name="Muraguchi H."/>
            <person name="Natvig D.O."/>
            <person name="Palmerini H."/>
            <person name="Ramesh M.A."/>
            <person name="Rehmeyer C.J."/>
            <person name="Roe B.A."/>
            <person name="Shenoy N."/>
            <person name="Stanke M."/>
            <person name="Ter-Hovhannisyan V."/>
            <person name="Tunlid A."/>
            <person name="Velagapudi R."/>
            <person name="Vision T.J."/>
            <person name="Zeng Q."/>
            <person name="Zolan M.E."/>
            <person name="Pukkila P.J."/>
        </authorList>
    </citation>
    <scope>NUCLEOTIDE SEQUENCE [LARGE SCALE GENOMIC DNA]</scope>
    <source>
        <strain evidence="3">Okayama-7 / 130 / ATCC MYA-4618 / FGSC 9003</strain>
    </source>
</reference>
<dbReference type="OrthoDB" id="3208379at2759"/>
<name>D6RMJ3_COPC7</name>
<dbReference type="KEGG" id="cci:CC1G_14655"/>
<comment type="caution">
    <text evidence="2">The sequence shown here is derived from an EMBL/GenBank/DDBJ whole genome shotgun (WGS) entry which is preliminary data.</text>
</comment>
<keyword evidence="1" id="KW-1133">Transmembrane helix</keyword>
<accession>D6RMJ3</accession>
<evidence type="ECO:0000256" key="1">
    <source>
        <dbReference type="SAM" id="Phobius"/>
    </source>
</evidence>
<dbReference type="AlphaFoldDB" id="D6RMJ3"/>
<feature type="transmembrane region" description="Helical" evidence="1">
    <location>
        <begin position="268"/>
        <end position="289"/>
    </location>
</feature>
<sequence length="342" mass="38892">MGYSKASEASPPPTRSSTLYNNLSFIDESCYSNVNFASLPEPWVACVHPRGWLYFYNRTLKVVTDQDIRDPRTLELVEATIADYPIGALEDGMEVHLCHVLSPRDFETKNLFSLAINHNSCLASYDLEDVLPDNVCQLDPKRQNRFRRFYWNYLSNHPSHSPTPDRAIKDAIDALTYFHTDNLISGASSTSPFSKAECTELSAIVRDLAGTPCTDSPAKTMFLAWFLREVASFRASESYGEYTLKTAMSLKDEKLIPKSSRQRQPSPAAIILLNLVINCVFFGIPHTYWAHIKSTSEYRGRLAEVQVKWEKYIERLVREYSHFLLVSTVLLSQVDCLAPRQV</sequence>
<dbReference type="HOGENOM" id="CLU_811369_0_0_1"/>
<evidence type="ECO:0008006" key="4">
    <source>
        <dbReference type="Google" id="ProtNLM"/>
    </source>
</evidence>
<evidence type="ECO:0000313" key="3">
    <source>
        <dbReference type="Proteomes" id="UP000001861"/>
    </source>
</evidence>
<protein>
    <recommendedName>
        <fullName evidence="4">WW domain-containing protein</fullName>
    </recommendedName>
</protein>
<keyword evidence="3" id="KW-1185">Reference proteome</keyword>
<dbReference type="eggNOG" id="ENOG502SNH4">
    <property type="taxonomic scope" value="Eukaryota"/>
</dbReference>
<dbReference type="EMBL" id="AACS02000005">
    <property type="protein sequence ID" value="EFI27732.1"/>
    <property type="molecule type" value="Genomic_DNA"/>
</dbReference>
<dbReference type="OMA" id="RRLYWNF"/>
<dbReference type="RefSeq" id="XP_002911226.1">
    <property type="nucleotide sequence ID" value="XM_002911180.1"/>
</dbReference>
<organism evidence="2 3">
    <name type="scientific">Coprinopsis cinerea (strain Okayama-7 / 130 / ATCC MYA-4618 / FGSC 9003)</name>
    <name type="common">Inky cap fungus</name>
    <name type="synonym">Hormographiella aspergillata</name>
    <dbReference type="NCBI Taxonomy" id="240176"/>
    <lineage>
        <taxon>Eukaryota</taxon>
        <taxon>Fungi</taxon>
        <taxon>Dikarya</taxon>
        <taxon>Basidiomycota</taxon>
        <taxon>Agaricomycotina</taxon>
        <taxon>Agaricomycetes</taxon>
        <taxon>Agaricomycetidae</taxon>
        <taxon>Agaricales</taxon>
        <taxon>Agaricineae</taxon>
        <taxon>Psathyrellaceae</taxon>
        <taxon>Coprinopsis</taxon>
    </lineage>
</organism>
<dbReference type="GeneID" id="9379407"/>
<dbReference type="VEuPathDB" id="FungiDB:CC1G_14655"/>